<gene>
    <name evidence="2" type="ORF">DFL_007234</name>
</gene>
<dbReference type="AlphaFoldDB" id="A0A436ZVF6"/>
<feature type="compositionally biased region" description="Gly residues" evidence="1">
    <location>
        <begin position="79"/>
        <end position="88"/>
    </location>
</feature>
<sequence length="114" mass="11585">MSTVEPSSHGRGGAGNIAPDTTEYADGGIVRAAAPSGTYTTGRGGGGNVGHSEGTAEGLDIIPENAQREQPRPSHGHGISTGRGGGGNIVTSEGEEEHKGLTERIKDKIFPSHK</sequence>
<proteinExistence type="predicted"/>
<dbReference type="Pfam" id="PF12223">
    <property type="entry name" value="DUF3602"/>
    <property type="match status" value="1"/>
</dbReference>
<accession>A0A436ZVF6</accession>
<dbReference type="EMBL" id="SAEB01000009">
    <property type="protein sequence ID" value="RVD82822.1"/>
    <property type="molecule type" value="Genomic_DNA"/>
</dbReference>
<evidence type="ECO:0000313" key="3">
    <source>
        <dbReference type="Proteomes" id="UP000283090"/>
    </source>
</evidence>
<dbReference type="PANTHER" id="PTHR34693:SF3">
    <property type="match status" value="1"/>
</dbReference>
<dbReference type="RefSeq" id="XP_067488366.1">
    <property type="nucleotide sequence ID" value="XM_067636785.1"/>
</dbReference>
<organism evidence="2 3">
    <name type="scientific">Arthrobotrys flagrans</name>
    <name type="common">Nematode-trapping fungus</name>
    <name type="synonym">Trichothecium flagrans</name>
    <dbReference type="NCBI Taxonomy" id="97331"/>
    <lineage>
        <taxon>Eukaryota</taxon>
        <taxon>Fungi</taxon>
        <taxon>Dikarya</taxon>
        <taxon>Ascomycota</taxon>
        <taxon>Pezizomycotina</taxon>
        <taxon>Orbiliomycetes</taxon>
        <taxon>Orbiliales</taxon>
        <taxon>Orbiliaceae</taxon>
        <taxon>Arthrobotrys</taxon>
    </lineage>
</organism>
<feature type="compositionally biased region" description="Basic and acidic residues" evidence="1">
    <location>
        <begin position="96"/>
        <end position="114"/>
    </location>
</feature>
<name>A0A436ZVF6_ARTFL</name>
<dbReference type="InterPro" id="IPR022024">
    <property type="entry name" value="DUF3602"/>
</dbReference>
<reference evidence="2 3" key="1">
    <citation type="submission" date="2019-01" db="EMBL/GenBank/DDBJ databases">
        <title>Intercellular communication is required for trap formation in the nematode-trapping fungus Duddingtonia flagrans.</title>
        <authorList>
            <person name="Youssar L."/>
            <person name="Wernet V."/>
            <person name="Hensel N."/>
            <person name="Hildebrandt H.-G."/>
            <person name="Fischer R."/>
        </authorList>
    </citation>
    <scope>NUCLEOTIDE SEQUENCE [LARGE SCALE GENOMIC DNA]</scope>
    <source>
        <strain evidence="2 3">CBS H-5679</strain>
    </source>
</reference>
<dbReference type="OrthoDB" id="2537432at2759"/>
<comment type="caution">
    <text evidence="2">The sequence shown here is derived from an EMBL/GenBank/DDBJ whole genome shotgun (WGS) entry which is preliminary data.</text>
</comment>
<dbReference type="VEuPathDB" id="FungiDB:DFL_007234"/>
<dbReference type="Proteomes" id="UP000283090">
    <property type="component" value="Unassembled WGS sequence"/>
</dbReference>
<dbReference type="InterPro" id="IPR053203">
    <property type="entry name" value="Cisplatin_resist-associated"/>
</dbReference>
<protein>
    <submittedName>
        <fullName evidence="2">Uncharacterized protein</fullName>
    </submittedName>
</protein>
<evidence type="ECO:0000313" key="2">
    <source>
        <dbReference type="EMBL" id="RVD82822.1"/>
    </source>
</evidence>
<keyword evidence="3" id="KW-1185">Reference proteome</keyword>
<dbReference type="GeneID" id="93589545"/>
<feature type="region of interest" description="Disordered" evidence="1">
    <location>
        <begin position="1"/>
        <end position="114"/>
    </location>
</feature>
<evidence type="ECO:0000256" key="1">
    <source>
        <dbReference type="SAM" id="MobiDB-lite"/>
    </source>
</evidence>
<dbReference type="PANTHER" id="PTHR34693">
    <property type="entry name" value="PROTEIN PAR32"/>
    <property type="match status" value="1"/>
</dbReference>